<feature type="signal peptide" evidence="1">
    <location>
        <begin position="1"/>
        <end position="23"/>
    </location>
</feature>
<keyword evidence="1" id="KW-0732">Signal</keyword>
<evidence type="ECO:0000313" key="3">
    <source>
        <dbReference type="Proteomes" id="UP000558113"/>
    </source>
</evidence>
<sequence>MRKALILGAVVTTLAVGGTAVYAQVNQGQGNPVIGHKKFTQVEARYYLNLMADVLAGKLPASEMSKARDFILAHPKAHQSIIERYHIK</sequence>
<dbReference type="Proteomes" id="UP000558113">
    <property type="component" value="Unassembled WGS sequence"/>
</dbReference>
<gene>
    <name evidence="2" type="ORF">GT003_05300</name>
</gene>
<dbReference type="AlphaFoldDB" id="A0A7X4YL51"/>
<name>A0A7X4YL51_9BACL</name>
<evidence type="ECO:0000256" key="1">
    <source>
        <dbReference type="SAM" id="SignalP"/>
    </source>
</evidence>
<dbReference type="RefSeq" id="WP_161695156.1">
    <property type="nucleotide sequence ID" value="NZ_JAAAMU010000002.1"/>
</dbReference>
<protein>
    <submittedName>
        <fullName evidence="2">Uncharacterized protein</fullName>
    </submittedName>
</protein>
<reference evidence="2 3" key="1">
    <citation type="submission" date="2020-01" db="EMBL/GenBank/DDBJ databases">
        <title>Paenibacillus soybeanensis sp. nov. isolated from the nodules of soybean (Glycine max(L.) Merr).</title>
        <authorList>
            <person name="Wang H."/>
        </authorList>
    </citation>
    <scope>NUCLEOTIDE SEQUENCE [LARGE SCALE GENOMIC DNA]</scope>
    <source>
        <strain evidence="2 3">DSM 23054</strain>
    </source>
</reference>
<organism evidence="2 3">
    <name type="scientific">Paenibacillus sacheonensis</name>
    <dbReference type="NCBI Taxonomy" id="742054"/>
    <lineage>
        <taxon>Bacteria</taxon>
        <taxon>Bacillati</taxon>
        <taxon>Bacillota</taxon>
        <taxon>Bacilli</taxon>
        <taxon>Bacillales</taxon>
        <taxon>Paenibacillaceae</taxon>
        <taxon>Paenibacillus</taxon>
    </lineage>
</organism>
<evidence type="ECO:0000313" key="2">
    <source>
        <dbReference type="EMBL" id="NBC68407.1"/>
    </source>
</evidence>
<comment type="caution">
    <text evidence="2">The sequence shown here is derived from an EMBL/GenBank/DDBJ whole genome shotgun (WGS) entry which is preliminary data.</text>
</comment>
<proteinExistence type="predicted"/>
<feature type="chain" id="PRO_5030535265" evidence="1">
    <location>
        <begin position="24"/>
        <end position="88"/>
    </location>
</feature>
<accession>A0A7X4YL51</accession>
<keyword evidence="3" id="KW-1185">Reference proteome</keyword>
<dbReference type="OrthoDB" id="9943778at2"/>
<dbReference type="EMBL" id="JAAAMU010000002">
    <property type="protein sequence ID" value="NBC68407.1"/>
    <property type="molecule type" value="Genomic_DNA"/>
</dbReference>